<accession>A0A2M9W627</accession>
<keyword evidence="8" id="KW-0808">Transferase</keyword>
<evidence type="ECO:0000256" key="2">
    <source>
        <dbReference type="ARBA" id="ARBA00009533"/>
    </source>
</evidence>
<dbReference type="Gene3D" id="3.40.640.10">
    <property type="entry name" value="Type I PLP-dependent aspartate aminotransferase-like (Major domain)"/>
    <property type="match status" value="1"/>
</dbReference>
<feature type="modified residue" description="N6-(pyridoxal phosphate)lysine" evidence="6">
    <location>
        <position position="307"/>
    </location>
</feature>
<dbReference type="STRING" id="1076549.HA45_05100"/>
<evidence type="ECO:0000256" key="3">
    <source>
        <dbReference type="ARBA" id="ARBA00022793"/>
    </source>
</evidence>
<evidence type="ECO:0000313" key="9">
    <source>
        <dbReference type="Proteomes" id="UP000232062"/>
    </source>
</evidence>
<dbReference type="InterPro" id="IPR015421">
    <property type="entry name" value="PyrdxlP-dep_Trfase_major"/>
</dbReference>
<comment type="similarity">
    <text evidence="2 7">Belongs to the group II decarboxylase family.</text>
</comment>
<keyword evidence="5 7" id="KW-0456">Lyase</keyword>
<dbReference type="InterPro" id="IPR002129">
    <property type="entry name" value="PyrdxlP-dep_de-COase"/>
</dbReference>
<dbReference type="Proteomes" id="UP000232062">
    <property type="component" value="Unassembled WGS sequence"/>
</dbReference>
<dbReference type="EMBL" id="PIQI01000029">
    <property type="protein sequence ID" value="PJZ02982.1"/>
    <property type="molecule type" value="Genomic_DNA"/>
</dbReference>
<dbReference type="Gene3D" id="3.90.1150.170">
    <property type="match status" value="1"/>
</dbReference>
<evidence type="ECO:0000256" key="4">
    <source>
        <dbReference type="ARBA" id="ARBA00022898"/>
    </source>
</evidence>
<evidence type="ECO:0000256" key="1">
    <source>
        <dbReference type="ARBA" id="ARBA00001933"/>
    </source>
</evidence>
<evidence type="ECO:0000256" key="6">
    <source>
        <dbReference type="PIRSR" id="PIRSR602129-50"/>
    </source>
</evidence>
<dbReference type="InterPro" id="IPR015424">
    <property type="entry name" value="PyrdxlP-dep_Trfase"/>
</dbReference>
<dbReference type="GO" id="GO:0006520">
    <property type="term" value="P:amino acid metabolic process"/>
    <property type="evidence" value="ECO:0007669"/>
    <property type="project" value="InterPro"/>
</dbReference>
<dbReference type="GO" id="GO:0030170">
    <property type="term" value="F:pyridoxal phosphate binding"/>
    <property type="evidence" value="ECO:0007669"/>
    <property type="project" value="InterPro"/>
</dbReference>
<proteinExistence type="inferred from homology"/>
<name>A0A2M9W627_9GAMM</name>
<dbReference type="PRINTS" id="PR00800">
    <property type="entry name" value="YHDCRBOXLASE"/>
</dbReference>
<evidence type="ECO:0000256" key="5">
    <source>
        <dbReference type="ARBA" id="ARBA00023239"/>
    </source>
</evidence>
<dbReference type="OrthoDB" id="9803665at2"/>
<dbReference type="InterPro" id="IPR010977">
    <property type="entry name" value="Aromatic_deC"/>
</dbReference>
<dbReference type="CDD" id="cd06450">
    <property type="entry name" value="DOPA_deC_like"/>
    <property type="match status" value="1"/>
</dbReference>
<evidence type="ECO:0000256" key="7">
    <source>
        <dbReference type="RuleBase" id="RU000382"/>
    </source>
</evidence>
<dbReference type="PANTHER" id="PTHR45677:SF8">
    <property type="entry name" value="CYSTEINE SULFINIC ACID DECARBOXYLASE"/>
    <property type="match status" value="1"/>
</dbReference>
<keyword evidence="9" id="KW-1185">Reference proteome</keyword>
<evidence type="ECO:0000313" key="8">
    <source>
        <dbReference type="EMBL" id="PJZ02982.1"/>
    </source>
</evidence>
<organism evidence="8 9">
    <name type="scientific">Pantoea rodasii</name>
    <dbReference type="NCBI Taxonomy" id="1076549"/>
    <lineage>
        <taxon>Bacteria</taxon>
        <taxon>Pseudomonadati</taxon>
        <taxon>Pseudomonadota</taxon>
        <taxon>Gammaproteobacteria</taxon>
        <taxon>Enterobacterales</taxon>
        <taxon>Erwiniaceae</taxon>
        <taxon>Pantoea</taxon>
    </lineage>
</organism>
<sequence>MSEVNPILAASAQSIEAYQQAIAQSSAAVVQWLQQPEMYQGKSVAELRERITLDFNPNGLGNQVAIERAIEYFLKDSLSVHHPQCVAHLHCPSLVVSQAAEVLINATNQSMDSWDQSPSATIIEVKLIEWLRAQVGYPAGDAGVFTSGGTQSNLMGLMLARDAFFARQGHSVQQDGITGDLRKIKVLCSENAHFSVQKNMALLGHGYQSVVLVKSDEFARMDVNDLKAKLAQADANGDQILAIVATAGTTDAGAIDPLREIAGIAAQRNIWVHVDAAWGGALLLSEKYRDYLDGLELVDSVTLDFHKQYFQTISCGAFLLKDERHYELMRYQAAYLNSEFDEEAGVPNLVSKSLQTTRRFDALKLWMGLEALGQKQYAAIIDHGVTLAQEVAKFVTSEPRLELVMQPQLASVLFRYRPEQLTDTAQIALFNQRIGDALLDSGRANVGVTENQGVTCLKLTLLNPTVTLEDIKVLLALVEKTANQLLNA</sequence>
<keyword evidence="4 6" id="KW-0663">Pyridoxal phosphate</keyword>
<dbReference type="GO" id="GO:0005737">
    <property type="term" value="C:cytoplasm"/>
    <property type="evidence" value="ECO:0007669"/>
    <property type="project" value="TreeGrafter"/>
</dbReference>
<comment type="cofactor">
    <cofactor evidence="1 6 7">
        <name>pyridoxal 5'-phosphate</name>
        <dbReference type="ChEBI" id="CHEBI:597326"/>
    </cofactor>
</comment>
<dbReference type="GO" id="GO:0019752">
    <property type="term" value="P:carboxylic acid metabolic process"/>
    <property type="evidence" value="ECO:0007669"/>
    <property type="project" value="InterPro"/>
</dbReference>
<comment type="caution">
    <text evidence="8">The sequence shown here is derived from an EMBL/GenBank/DDBJ whole genome shotgun (WGS) entry which is preliminary data.</text>
</comment>
<keyword evidence="8" id="KW-0032">Aminotransferase</keyword>
<dbReference type="Pfam" id="PF00282">
    <property type="entry name" value="Pyridoxal_deC"/>
    <property type="match status" value="1"/>
</dbReference>
<gene>
    <name evidence="8" type="ORF">PRCB_23175</name>
</gene>
<keyword evidence="3" id="KW-0210">Decarboxylase</keyword>
<reference evidence="8 9" key="1">
    <citation type="submission" date="2017-11" db="EMBL/GenBank/DDBJ databases">
        <title>The genome sequence of Pantoea rodasii DSM 26611.</title>
        <authorList>
            <person name="Gao J."/>
            <person name="Mao X."/>
            <person name="Sun J."/>
        </authorList>
    </citation>
    <scope>NUCLEOTIDE SEQUENCE [LARGE SCALE GENOMIC DNA]</scope>
    <source>
        <strain evidence="8 9">DSM 26611</strain>
    </source>
</reference>
<dbReference type="AlphaFoldDB" id="A0A2M9W627"/>
<dbReference type="RefSeq" id="WP_100703942.1">
    <property type="nucleotide sequence ID" value="NZ_MLFP01000003.1"/>
</dbReference>
<protein>
    <submittedName>
        <fullName evidence="8">Aspartate aminotransferase family protein</fullName>
    </submittedName>
</protein>
<dbReference type="GO" id="GO:0016831">
    <property type="term" value="F:carboxy-lyase activity"/>
    <property type="evidence" value="ECO:0007669"/>
    <property type="project" value="UniProtKB-KW"/>
</dbReference>
<dbReference type="PANTHER" id="PTHR45677">
    <property type="entry name" value="GLUTAMATE DECARBOXYLASE-RELATED"/>
    <property type="match status" value="1"/>
</dbReference>
<dbReference type="SUPFAM" id="SSF53383">
    <property type="entry name" value="PLP-dependent transferases"/>
    <property type="match status" value="1"/>
</dbReference>
<dbReference type="GO" id="GO:0008483">
    <property type="term" value="F:transaminase activity"/>
    <property type="evidence" value="ECO:0007669"/>
    <property type="project" value="UniProtKB-KW"/>
</dbReference>